<dbReference type="EC" id="2.7.1.23" evidence="6"/>
<evidence type="ECO:0000256" key="4">
    <source>
        <dbReference type="ARBA" id="ARBA00022857"/>
    </source>
</evidence>
<evidence type="ECO:0000256" key="3">
    <source>
        <dbReference type="ARBA" id="ARBA00022777"/>
    </source>
</evidence>
<keyword evidence="8" id="KW-1185">Reference proteome</keyword>
<dbReference type="InterPro" id="IPR016064">
    <property type="entry name" value="NAD/diacylglycerol_kinase_sf"/>
</dbReference>
<comment type="similarity">
    <text evidence="1 6">Belongs to the NAD kinase family.</text>
</comment>
<keyword evidence="6" id="KW-0067">ATP-binding</keyword>
<dbReference type="GO" id="GO:0003951">
    <property type="term" value="F:NAD+ kinase activity"/>
    <property type="evidence" value="ECO:0007669"/>
    <property type="project" value="UniProtKB-UniRule"/>
</dbReference>
<dbReference type="AlphaFoldDB" id="A0A4W5PUV2"/>
<dbReference type="InterPro" id="IPR012355">
    <property type="entry name" value="NADK2_mit"/>
</dbReference>
<name>A0A4W5PUV2_9TELE</name>
<keyword evidence="5 6" id="KW-0520">NAD</keyword>
<organism evidence="7 8">
    <name type="scientific">Hucho hucho</name>
    <name type="common">huchen</name>
    <dbReference type="NCBI Taxonomy" id="62062"/>
    <lineage>
        <taxon>Eukaryota</taxon>
        <taxon>Metazoa</taxon>
        <taxon>Chordata</taxon>
        <taxon>Craniata</taxon>
        <taxon>Vertebrata</taxon>
        <taxon>Euteleostomi</taxon>
        <taxon>Actinopterygii</taxon>
        <taxon>Neopterygii</taxon>
        <taxon>Teleostei</taxon>
        <taxon>Protacanthopterygii</taxon>
        <taxon>Salmoniformes</taxon>
        <taxon>Salmonidae</taxon>
        <taxon>Salmoninae</taxon>
        <taxon>Hucho</taxon>
    </lineage>
</organism>
<evidence type="ECO:0000313" key="7">
    <source>
        <dbReference type="Ensembl" id="ENSHHUP00000067347.1"/>
    </source>
</evidence>
<accession>A0A4W5PUV2</accession>
<keyword evidence="6" id="KW-0547">Nucleotide-binding</keyword>
<comment type="subunit">
    <text evidence="6">Homodimer.</text>
</comment>
<dbReference type="PIRSF" id="PIRSF017565">
    <property type="entry name" value="Kin_ATP-NAD_euk"/>
    <property type="match status" value="1"/>
</dbReference>
<dbReference type="PANTHER" id="PTHR13158">
    <property type="match status" value="1"/>
</dbReference>
<keyword evidence="3 6" id="KW-0418">Kinase</keyword>
<dbReference type="InterPro" id="IPR002504">
    <property type="entry name" value="NADK"/>
</dbReference>
<dbReference type="GO" id="GO:0005524">
    <property type="term" value="F:ATP binding"/>
    <property type="evidence" value="ECO:0007669"/>
    <property type="project" value="UniProtKB-UniRule"/>
</dbReference>
<keyword evidence="2 6" id="KW-0808">Transferase</keyword>
<dbReference type="InterPro" id="IPR017438">
    <property type="entry name" value="ATP-NAD_kinase_N"/>
</dbReference>
<dbReference type="Gene3D" id="3.40.50.10330">
    <property type="entry name" value="Probable inorganic polyphosphate/atp-NAD kinase, domain 1"/>
    <property type="match status" value="1"/>
</dbReference>
<dbReference type="Pfam" id="PF01513">
    <property type="entry name" value="NAD_kinase"/>
    <property type="match status" value="1"/>
</dbReference>
<dbReference type="GO" id="GO:0019674">
    <property type="term" value="P:NAD+ metabolic process"/>
    <property type="evidence" value="ECO:0007669"/>
    <property type="project" value="UniProtKB-UniRule"/>
</dbReference>
<reference evidence="8" key="1">
    <citation type="submission" date="2018-06" db="EMBL/GenBank/DDBJ databases">
        <title>Genome assembly of Danube salmon.</title>
        <authorList>
            <person name="Macqueen D.J."/>
            <person name="Gundappa M.K."/>
        </authorList>
    </citation>
    <scope>NUCLEOTIDE SEQUENCE [LARGE SCALE GENOMIC DNA]</scope>
</reference>
<dbReference type="Ensembl" id="ENSHHUT00000069613.1">
    <property type="protein sequence ID" value="ENSHHUP00000067347.1"/>
    <property type="gene ID" value="ENSHHUG00000039657.1"/>
</dbReference>
<dbReference type="GeneTree" id="ENSGT00390000006320"/>
<comment type="catalytic activity">
    <reaction evidence="6">
        <text>NAD(+) + ATP = ADP + NADP(+) + H(+)</text>
        <dbReference type="Rhea" id="RHEA:18629"/>
        <dbReference type="ChEBI" id="CHEBI:15378"/>
        <dbReference type="ChEBI" id="CHEBI:30616"/>
        <dbReference type="ChEBI" id="CHEBI:57540"/>
        <dbReference type="ChEBI" id="CHEBI:58349"/>
        <dbReference type="ChEBI" id="CHEBI:456216"/>
        <dbReference type="EC" id="2.7.1.23"/>
    </reaction>
</comment>
<protein>
    <recommendedName>
        <fullName evidence="6">NAD kinase 2, mitochondrial</fullName>
        <ecNumber evidence="6">2.7.1.23</ecNumber>
    </recommendedName>
    <alternativeName>
        <fullName evidence="6">NAD kinase domain-containing protein 1, mitochondrial</fullName>
    </alternativeName>
</protein>
<evidence type="ECO:0000256" key="1">
    <source>
        <dbReference type="ARBA" id="ARBA00010995"/>
    </source>
</evidence>
<dbReference type="Gene3D" id="2.60.200.30">
    <property type="entry name" value="Probable inorganic polyphosphate/atp-NAD kinase, domain 2"/>
    <property type="match status" value="1"/>
</dbReference>
<proteinExistence type="inferred from homology"/>
<reference evidence="7" key="3">
    <citation type="submission" date="2025-09" db="UniProtKB">
        <authorList>
            <consortium name="Ensembl"/>
        </authorList>
    </citation>
    <scope>IDENTIFICATION</scope>
</reference>
<dbReference type="GO" id="GO:0006741">
    <property type="term" value="P:NADP+ biosynthetic process"/>
    <property type="evidence" value="ECO:0007669"/>
    <property type="project" value="UniProtKB-UniRule"/>
</dbReference>
<keyword evidence="6" id="KW-0496">Mitochondrion</keyword>
<dbReference type="PANTHER" id="PTHR13158:SF5">
    <property type="entry name" value="NAD KINASE 2, MITOCHONDRIAL"/>
    <property type="match status" value="1"/>
</dbReference>
<dbReference type="InterPro" id="IPR017437">
    <property type="entry name" value="ATP-NAD_kinase_PpnK-typ_C"/>
</dbReference>
<keyword evidence="4 6" id="KW-0521">NADP</keyword>
<dbReference type="SUPFAM" id="SSF111331">
    <property type="entry name" value="NAD kinase/diacylglycerol kinase-like"/>
    <property type="match status" value="1"/>
</dbReference>
<dbReference type="GO" id="GO:0042803">
    <property type="term" value="F:protein homodimerization activity"/>
    <property type="evidence" value="ECO:0007669"/>
    <property type="project" value="UniProtKB-UniRule"/>
</dbReference>
<sequence>MTYRAFINLLCLGNRAVTILNRSSGRLLHIQMGIRNIASQAERGFNPAKVAVVTKMTRYEFEQQRYRFSELSEEDLKQLLALKGSSYLGLLERHNIHTRNVEHIVESLQKEGMEVRVVKRGQYDEETVRWADAIISAGGDGTMLLVASKVFNKDQPVLGVNTDPERSEGHLCLPVRYTHAFPEALQKLRRGQFRWQWRQRIRLHLEGTGINPTPVDLHEQQLSLEQHYQAHREAGSLSKPYLLPVRGLNEIFIGESLSSRYPCHQTKPWHLEPPPKHECLASYYEISVDDGPWEKQKSSGLSICTGTGSKAWSYNINKLVEQAVEEVLRIGKAQMGLDIPLSRELIEKVTDEYNKSLVFGPEEGRMIFSIREPIVNRVFSSSRQRGFANRVCVRSRCWDACMVVDGGTSFEFNDGAIATITMNEEDQLRTVLLEN</sequence>
<evidence type="ECO:0000256" key="6">
    <source>
        <dbReference type="PIRNR" id="PIRNR017565"/>
    </source>
</evidence>
<reference evidence="7" key="2">
    <citation type="submission" date="2025-08" db="UniProtKB">
        <authorList>
            <consortium name="Ensembl"/>
        </authorList>
    </citation>
    <scope>IDENTIFICATION</scope>
</reference>
<comment type="subcellular location">
    <subcellularLocation>
        <location evidence="6">Mitochondrion</location>
    </subcellularLocation>
</comment>
<comment type="function">
    <text evidence="6">Mitochondrial NAD(+) kinase that phosphorylates NAD(+) to yield NADP(+). Can use both ATP or inorganic polyphosphate as the phosphoryl donor.</text>
</comment>
<dbReference type="Proteomes" id="UP000314982">
    <property type="component" value="Unassembled WGS sequence"/>
</dbReference>
<dbReference type="STRING" id="62062.ENSHHUP00000067347"/>
<evidence type="ECO:0000256" key="2">
    <source>
        <dbReference type="ARBA" id="ARBA00022679"/>
    </source>
</evidence>
<evidence type="ECO:0000256" key="5">
    <source>
        <dbReference type="ARBA" id="ARBA00023027"/>
    </source>
</evidence>
<dbReference type="GO" id="GO:0005739">
    <property type="term" value="C:mitochondrion"/>
    <property type="evidence" value="ECO:0007669"/>
    <property type="project" value="UniProtKB-SubCell"/>
</dbReference>
<evidence type="ECO:0000313" key="8">
    <source>
        <dbReference type="Proteomes" id="UP000314982"/>
    </source>
</evidence>